<dbReference type="Proteomes" id="UP000194798">
    <property type="component" value="Unassembled WGS sequence"/>
</dbReference>
<dbReference type="EMBL" id="MSLT01000012">
    <property type="protein sequence ID" value="OUD14271.1"/>
    <property type="molecule type" value="Genomic_DNA"/>
</dbReference>
<evidence type="ECO:0000313" key="1">
    <source>
        <dbReference type="EMBL" id="OUD14271.1"/>
    </source>
</evidence>
<gene>
    <name evidence="1" type="ORF">TPSD3_08060</name>
</gene>
<reference evidence="1 2" key="1">
    <citation type="submission" date="2016-12" db="EMBL/GenBank/DDBJ databases">
        <title>Thioflexothrix psekupsii D3 genome sequencing and assembly.</title>
        <authorList>
            <person name="Fomenkov A."/>
            <person name="Vincze T."/>
            <person name="Grabovich M."/>
            <person name="Anton B.P."/>
            <person name="Dubinina G."/>
            <person name="Orlova M."/>
            <person name="Belousova E."/>
            <person name="Roberts R.J."/>
        </authorList>
    </citation>
    <scope>NUCLEOTIDE SEQUENCE [LARGE SCALE GENOMIC DNA]</scope>
    <source>
        <strain evidence="1">D3</strain>
    </source>
</reference>
<name>A0A251X8H2_9GAMM</name>
<accession>A0A251X8H2</accession>
<keyword evidence="2" id="KW-1185">Reference proteome</keyword>
<sequence>MNTQVHLNETLAQQALQYSEQKNLEQLVNQLLFVYIQQHQAKTHFTTNTNTALDTLAGCFESDDPTIAENHDSHLYGKKP</sequence>
<evidence type="ECO:0000313" key="2">
    <source>
        <dbReference type="Proteomes" id="UP000194798"/>
    </source>
</evidence>
<organism evidence="1 2">
    <name type="scientific">Thioflexithrix psekupsensis</name>
    <dbReference type="NCBI Taxonomy" id="1570016"/>
    <lineage>
        <taxon>Bacteria</taxon>
        <taxon>Pseudomonadati</taxon>
        <taxon>Pseudomonadota</taxon>
        <taxon>Gammaproteobacteria</taxon>
        <taxon>Thiotrichales</taxon>
        <taxon>Thioflexithrix</taxon>
    </lineage>
</organism>
<comment type="caution">
    <text evidence="1">The sequence shown here is derived from an EMBL/GenBank/DDBJ whole genome shotgun (WGS) entry which is preliminary data.</text>
</comment>
<dbReference type="RefSeq" id="WP_086488052.1">
    <property type="nucleotide sequence ID" value="NZ_MSLT01000012.1"/>
</dbReference>
<dbReference type="AlphaFoldDB" id="A0A251X8H2"/>
<protein>
    <submittedName>
        <fullName evidence="1">Uncharacterized protein</fullName>
    </submittedName>
</protein>
<proteinExistence type="predicted"/>